<sequence>MSFGTDKPHTVYSLKTYVCGSPVLISFADEQKRDNPLQCFRSIITDLELPIDTSEPIKTSAAKMTPRCIIKNDNSRLASALQLAWQQAAEHARTYKTSMKRVYDQKARPSTICEGGRVFFRNYTSKSEFTRKFRFPWIGQFRVLKVDHPQR</sequence>
<accession>A0A3P8B0V6</accession>
<evidence type="ECO:0000313" key="3">
    <source>
        <dbReference type="WBParaSite" id="HPBE_0001806701-mRNA-1"/>
    </source>
</evidence>
<reference evidence="1 2" key="1">
    <citation type="submission" date="2018-11" db="EMBL/GenBank/DDBJ databases">
        <authorList>
            <consortium name="Pathogen Informatics"/>
        </authorList>
    </citation>
    <scope>NUCLEOTIDE SEQUENCE [LARGE SCALE GENOMIC DNA]</scope>
</reference>
<name>A0A183G891_HELPZ</name>
<dbReference type="EMBL" id="UZAH01030439">
    <property type="protein sequence ID" value="VDP10570.1"/>
    <property type="molecule type" value="Genomic_DNA"/>
</dbReference>
<accession>A0A183G891</accession>
<reference evidence="3" key="2">
    <citation type="submission" date="2019-09" db="UniProtKB">
        <authorList>
            <consortium name="WormBaseParasite"/>
        </authorList>
    </citation>
    <scope>IDENTIFICATION</scope>
</reference>
<evidence type="ECO:0000313" key="2">
    <source>
        <dbReference type="Proteomes" id="UP000050761"/>
    </source>
</evidence>
<keyword evidence="2" id="KW-1185">Reference proteome</keyword>
<dbReference type="AlphaFoldDB" id="A0A183G891"/>
<organism evidence="2 3">
    <name type="scientific">Heligmosomoides polygyrus</name>
    <name type="common">Parasitic roundworm</name>
    <dbReference type="NCBI Taxonomy" id="6339"/>
    <lineage>
        <taxon>Eukaryota</taxon>
        <taxon>Metazoa</taxon>
        <taxon>Ecdysozoa</taxon>
        <taxon>Nematoda</taxon>
        <taxon>Chromadorea</taxon>
        <taxon>Rhabditida</taxon>
        <taxon>Rhabditina</taxon>
        <taxon>Rhabditomorpha</taxon>
        <taxon>Strongyloidea</taxon>
        <taxon>Heligmosomidae</taxon>
        <taxon>Heligmosomoides</taxon>
    </lineage>
</organism>
<dbReference type="WBParaSite" id="HPBE_0001806701-mRNA-1">
    <property type="protein sequence ID" value="HPBE_0001806701-mRNA-1"/>
    <property type="gene ID" value="HPBE_0001806701"/>
</dbReference>
<evidence type="ECO:0000313" key="1">
    <source>
        <dbReference type="EMBL" id="VDP10570.1"/>
    </source>
</evidence>
<dbReference type="OrthoDB" id="5816542at2759"/>
<protein>
    <submittedName>
        <fullName evidence="1 3">Uncharacterized protein</fullName>
    </submittedName>
</protein>
<gene>
    <name evidence="1" type="ORF">HPBE_LOCUS18066</name>
</gene>
<dbReference type="Proteomes" id="UP000050761">
    <property type="component" value="Unassembled WGS sequence"/>
</dbReference>
<proteinExistence type="predicted"/>